<dbReference type="RefSeq" id="WP_305013931.1">
    <property type="nucleotide sequence ID" value="NZ_JAUQSX010000015.1"/>
</dbReference>
<evidence type="ECO:0000313" key="7">
    <source>
        <dbReference type="Proteomes" id="UP001167796"/>
    </source>
</evidence>
<feature type="transmembrane region" description="Helical" evidence="5">
    <location>
        <begin position="6"/>
        <end position="23"/>
    </location>
</feature>
<evidence type="ECO:0000256" key="1">
    <source>
        <dbReference type="ARBA" id="ARBA00009324"/>
    </source>
</evidence>
<keyword evidence="3" id="KW-0560">Oxidoreductase</keyword>
<comment type="similarity">
    <text evidence="1">Belongs to the sterol desaturase family.</text>
</comment>
<dbReference type="Proteomes" id="UP001167796">
    <property type="component" value="Unassembled WGS sequence"/>
</dbReference>
<keyword evidence="5" id="KW-0472">Membrane</keyword>
<feature type="compositionally biased region" description="Basic and acidic residues" evidence="4">
    <location>
        <begin position="164"/>
        <end position="175"/>
    </location>
</feature>
<comment type="caution">
    <text evidence="6">The sequence shown here is derived from an EMBL/GenBank/DDBJ whole genome shotgun (WGS) entry which is preliminary data.</text>
</comment>
<feature type="transmembrane region" description="Helical" evidence="5">
    <location>
        <begin position="53"/>
        <end position="69"/>
    </location>
</feature>
<keyword evidence="5" id="KW-0812">Transmembrane</keyword>
<name>A0ABT9AHB0_9BACT</name>
<dbReference type="PANTHER" id="PTHR31899:SF9">
    <property type="entry name" value="BETA-CAROTENE 3-HYDROXYLASE 1, CHLOROPLASTIC"/>
    <property type="match status" value="1"/>
</dbReference>
<keyword evidence="5" id="KW-1133">Transmembrane helix</keyword>
<evidence type="ECO:0000256" key="3">
    <source>
        <dbReference type="ARBA" id="ARBA00023002"/>
    </source>
</evidence>
<gene>
    <name evidence="6" type="ORF">Q5H92_23065</name>
</gene>
<protein>
    <submittedName>
        <fullName evidence="6">Sterol desaturase family protein</fullName>
    </submittedName>
</protein>
<dbReference type="InterPro" id="IPR045019">
    <property type="entry name" value="BETA-OHASE-like"/>
</dbReference>
<accession>A0ABT9AHB0</accession>
<dbReference type="EMBL" id="JAUQSX010000015">
    <property type="protein sequence ID" value="MDO7849263.1"/>
    <property type="molecule type" value="Genomic_DNA"/>
</dbReference>
<reference evidence="6" key="1">
    <citation type="submission" date="2023-07" db="EMBL/GenBank/DDBJ databases">
        <authorList>
            <person name="Kim M.K."/>
        </authorList>
    </citation>
    <scope>NUCLEOTIDE SEQUENCE</scope>
    <source>
        <strain evidence="6">M29</strain>
    </source>
</reference>
<proteinExistence type="inferred from homology"/>
<keyword evidence="2" id="KW-0125">Carotenoid biosynthesis</keyword>
<evidence type="ECO:0000313" key="6">
    <source>
        <dbReference type="EMBL" id="MDO7849263.1"/>
    </source>
</evidence>
<dbReference type="PANTHER" id="PTHR31899">
    <property type="entry name" value="BETA-CAROTENE 3-HYDROXYLASE 1, CHLOROPLASTIC"/>
    <property type="match status" value="1"/>
</dbReference>
<keyword evidence="7" id="KW-1185">Reference proteome</keyword>
<evidence type="ECO:0000256" key="5">
    <source>
        <dbReference type="SAM" id="Phobius"/>
    </source>
</evidence>
<feature type="transmembrane region" description="Helical" evidence="5">
    <location>
        <begin position="75"/>
        <end position="98"/>
    </location>
</feature>
<organism evidence="6 7">
    <name type="scientific">Hymenobacter mellowenesis</name>
    <dbReference type="NCBI Taxonomy" id="3063995"/>
    <lineage>
        <taxon>Bacteria</taxon>
        <taxon>Pseudomonadati</taxon>
        <taxon>Bacteroidota</taxon>
        <taxon>Cytophagia</taxon>
        <taxon>Cytophagales</taxon>
        <taxon>Hymenobacteraceae</taxon>
        <taxon>Hymenobacter</taxon>
    </lineage>
</organism>
<feature type="region of interest" description="Disordered" evidence="4">
    <location>
        <begin position="152"/>
        <end position="175"/>
    </location>
</feature>
<evidence type="ECO:0000256" key="2">
    <source>
        <dbReference type="ARBA" id="ARBA00022746"/>
    </source>
</evidence>
<sequence>MTALAAIGITLATFGFMEFWAWFMHKFVQHGPLWFLHRSHHVRHPHPVERNDLFFLIYGAISALLFITGDNGGRWWFWVGVGIAAYGTVYFFVHDVLIHGRLRFWKKSDNIYLRALNMAHKTHHKTIGRDGSAEFGLLWVSPKYLELARKQAQNRAGKSQNKVGHAERSEASLPQ</sequence>
<feature type="compositionally biased region" description="Polar residues" evidence="4">
    <location>
        <begin position="152"/>
        <end position="162"/>
    </location>
</feature>
<evidence type="ECO:0000256" key="4">
    <source>
        <dbReference type="SAM" id="MobiDB-lite"/>
    </source>
</evidence>